<keyword evidence="5 7" id="KW-1133">Transmembrane helix</keyword>
<feature type="transmembrane region" description="Helical" evidence="7">
    <location>
        <begin position="208"/>
        <end position="225"/>
    </location>
</feature>
<feature type="transmembrane region" description="Helical" evidence="7">
    <location>
        <begin position="277"/>
        <end position="308"/>
    </location>
</feature>
<feature type="transmembrane region" description="Helical" evidence="7">
    <location>
        <begin position="157"/>
        <end position="177"/>
    </location>
</feature>
<reference evidence="9 10" key="1">
    <citation type="submission" date="2014-09" db="EMBL/GenBank/DDBJ databases">
        <title>Genome sequencing and annotation of Bacillus Okhensis strain Kh10-101T.</title>
        <authorList>
            <person name="Prakash J.S."/>
        </authorList>
    </citation>
    <scope>NUCLEOTIDE SEQUENCE [LARGE SCALE GENOMIC DNA]</scope>
    <source>
        <strain evidence="10">Kh10-101T</strain>
    </source>
</reference>
<dbReference type="Pfam" id="PF07690">
    <property type="entry name" value="MFS_1"/>
    <property type="match status" value="1"/>
</dbReference>
<dbReference type="InterPro" id="IPR020846">
    <property type="entry name" value="MFS_dom"/>
</dbReference>
<evidence type="ECO:0000256" key="5">
    <source>
        <dbReference type="ARBA" id="ARBA00022989"/>
    </source>
</evidence>
<feature type="transmembrane region" description="Helical" evidence="7">
    <location>
        <begin position="66"/>
        <end position="89"/>
    </location>
</feature>
<dbReference type="AlphaFoldDB" id="A0A0B0IHY6"/>
<evidence type="ECO:0000256" key="2">
    <source>
        <dbReference type="ARBA" id="ARBA00022448"/>
    </source>
</evidence>
<comment type="caution">
    <text evidence="9">The sequence shown here is derived from an EMBL/GenBank/DDBJ whole genome shotgun (WGS) entry which is preliminary data.</text>
</comment>
<dbReference type="STRING" id="333138.LQ50_13780"/>
<feature type="transmembrane region" description="Helical" evidence="7">
    <location>
        <begin position="245"/>
        <end position="265"/>
    </location>
</feature>
<dbReference type="OrthoDB" id="3268460at2"/>
<dbReference type="GO" id="GO:0005886">
    <property type="term" value="C:plasma membrane"/>
    <property type="evidence" value="ECO:0007669"/>
    <property type="project" value="UniProtKB-SubCell"/>
</dbReference>
<dbReference type="RefSeq" id="WP_034629936.1">
    <property type="nucleotide sequence ID" value="NZ_JRJU01000016.1"/>
</dbReference>
<dbReference type="CDD" id="cd17329">
    <property type="entry name" value="MFS_MdtH_MDR_like"/>
    <property type="match status" value="1"/>
</dbReference>
<feature type="domain" description="Major facilitator superfamily (MFS) profile" evidence="8">
    <location>
        <begin position="4"/>
        <end position="387"/>
    </location>
</feature>
<dbReference type="InterPro" id="IPR011701">
    <property type="entry name" value="MFS"/>
</dbReference>
<dbReference type="PANTHER" id="PTHR23517:SF10">
    <property type="entry name" value="MAJOR FACILITATOR SUPERFAMILY (MFS) PROFILE DOMAIN-CONTAINING PROTEIN"/>
    <property type="match status" value="1"/>
</dbReference>
<dbReference type="Proteomes" id="UP000030832">
    <property type="component" value="Unassembled WGS sequence"/>
</dbReference>
<keyword evidence="4 7" id="KW-0812">Transmembrane</keyword>
<evidence type="ECO:0000256" key="6">
    <source>
        <dbReference type="ARBA" id="ARBA00023136"/>
    </source>
</evidence>
<dbReference type="EMBL" id="JRJU01000016">
    <property type="protein sequence ID" value="KHF39694.1"/>
    <property type="molecule type" value="Genomic_DNA"/>
</dbReference>
<evidence type="ECO:0000313" key="9">
    <source>
        <dbReference type="EMBL" id="KHF39694.1"/>
    </source>
</evidence>
<protein>
    <submittedName>
        <fullName evidence="9">Multidrug MFS transporter</fullName>
    </submittedName>
</protein>
<dbReference type="eggNOG" id="COG2814">
    <property type="taxonomic scope" value="Bacteria"/>
</dbReference>
<evidence type="ECO:0000259" key="8">
    <source>
        <dbReference type="PROSITE" id="PS50850"/>
    </source>
</evidence>
<name>A0A0B0IHY6_9BACI</name>
<feature type="transmembrane region" description="Helical" evidence="7">
    <location>
        <begin position="358"/>
        <end position="382"/>
    </location>
</feature>
<keyword evidence="10" id="KW-1185">Reference proteome</keyword>
<dbReference type="InterPro" id="IPR050171">
    <property type="entry name" value="MFS_Transporters"/>
</dbReference>
<keyword evidence="6 7" id="KW-0472">Membrane</keyword>
<evidence type="ECO:0000256" key="7">
    <source>
        <dbReference type="SAM" id="Phobius"/>
    </source>
</evidence>
<evidence type="ECO:0000256" key="4">
    <source>
        <dbReference type="ARBA" id="ARBA00022692"/>
    </source>
</evidence>
<dbReference type="PANTHER" id="PTHR23517">
    <property type="entry name" value="RESISTANCE PROTEIN MDTM, PUTATIVE-RELATED-RELATED"/>
    <property type="match status" value="1"/>
</dbReference>
<dbReference type="InterPro" id="IPR036259">
    <property type="entry name" value="MFS_trans_sf"/>
</dbReference>
<keyword evidence="3" id="KW-1003">Cell membrane</keyword>
<proteinExistence type="predicted"/>
<feature type="transmembrane region" description="Helical" evidence="7">
    <location>
        <begin position="129"/>
        <end position="151"/>
    </location>
</feature>
<evidence type="ECO:0000256" key="1">
    <source>
        <dbReference type="ARBA" id="ARBA00004651"/>
    </source>
</evidence>
<dbReference type="GO" id="GO:0022857">
    <property type="term" value="F:transmembrane transporter activity"/>
    <property type="evidence" value="ECO:0007669"/>
    <property type="project" value="InterPro"/>
</dbReference>
<comment type="subcellular location">
    <subcellularLocation>
        <location evidence="1">Cell membrane</location>
        <topology evidence="1">Multi-pass membrane protein</topology>
    </subcellularLocation>
</comment>
<feature type="transmembrane region" description="Helical" evidence="7">
    <location>
        <begin position="34"/>
        <end position="54"/>
    </location>
</feature>
<sequence>MPKSLWLLIVAMAINVTGASFLWPLNAIIIHQELGRSLTAAGFVLMLNAGAGVLGSLMGGRLFDKIGAYQTMIFGLVVTTISAMILVFYHSYYFYMFLLIGLGFGTGIIFPAMYALAGSLWPEGGRKPFNAMYIAQNVGVALGTALVGVVATVELTAVFSANALMYAFLTVFVAIGFRNIGAKAQHASTSNVFEQKTSLRSNYRMQSLVLLSVAFFICWVAYTQWQANVSVHTQSLGISLQHYSFLWTINGLMIVFAQPLVSWLIKKWVHTLKQQMIVGVLIFILSYTVLMQASVFSMFLVAMIILTIGEMFVWPAVPTIASKLAPKNKEGFYQGIINSVATGGRMIGPLLGGVMVDFFSMSMLIMVLLIMFVFAILILFIYDVPLKRVIESQQQEKAQISS</sequence>
<evidence type="ECO:0000256" key="3">
    <source>
        <dbReference type="ARBA" id="ARBA00022475"/>
    </source>
</evidence>
<evidence type="ECO:0000313" key="10">
    <source>
        <dbReference type="Proteomes" id="UP000030832"/>
    </source>
</evidence>
<dbReference type="PROSITE" id="PS50850">
    <property type="entry name" value="MFS"/>
    <property type="match status" value="1"/>
</dbReference>
<dbReference type="Gene3D" id="1.20.1250.20">
    <property type="entry name" value="MFS general substrate transporter like domains"/>
    <property type="match status" value="2"/>
</dbReference>
<accession>A0A0B0IHY6</accession>
<keyword evidence="2" id="KW-0813">Transport</keyword>
<dbReference type="SUPFAM" id="SSF103473">
    <property type="entry name" value="MFS general substrate transporter"/>
    <property type="match status" value="1"/>
</dbReference>
<organism evidence="9 10">
    <name type="scientific">Halalkalibacter okhensis</name>
    <dbReference type="NCBI Taxonomy" id="333138"/>
    <lineage>
        <taxon>Bacteria</taxon>
        <taxon>Bacillati</taxon>
        <taxon>Bacillota</taxon>
        <taxon>Bacilli</taxon>
        <taxon>Bacillales</taxon>
        <taxon>Bacillaceae</taxon>
        <taxon>Halalkalibacter</taxon>
    </lineage>
</organism>
<gene>
    <name evidence="9" type="ORF">LQ50_13780</name>
</gene>
<feature type="transmembrane region" description="Helical" evidence="7">
    <location>
        <begin position="95"/>
        <end position="117"/>
    </location>
</feature>